<keyword evidence="2" id="KW-1185">Reference proteome</keyword>
<evidence type="ECO:0000313" key="1">
    <source>
        <dbReference type="EMBL" id="KIJ22797.1"/>
    </source>
</evidence>
<proteinExistence type="predicted"/>
<organism evidence="1 2">
    <name type="scientific">Sphaerobolus stellatus (strain SS14)</name>
    <dbReference type="NCBI Taxonomy" id="990650"/>
    <lineage>
        <taxon>Eukaryota</taxon>
        <taxon>Fungi</taxon>
        <taxon>Dikarya</taxon>
        <taxon>Basidiomycota</taxon>
        <taxon>Agaricomycotina</taxon>
        <taxon>Agaricomycetes</taxon>
        <taxon>Phallomycetidae</taxon>
        <taxon>Geastrales</taxon>
        <taxon>Sphaerobolaceae</taxon>
        <taxon>Sphaerobolus</taxon>
    </lineage>
</organism>
<dbReference type="Proteomes" id="UP000054279">
    <property type="component" value="Unassembled WGS sequence"/>
</dbReference>
<name>A0A0C9U1B4_SPHS4</name>
<dbReference type="EMBL" id="KN837935">
    <property type="protein sequence ID" value="KIJ22797.1"/>
    <property type="molecule type" value="Genomic_DNA"/>
</dbReference>
<accession>A0A0C9U1B4</accession>
<reference evidence="1 2" key="1">
    <citation type="submission" date="2014-06" db="EMBL/GenBank/DDBJ databases">
        <title>Evolutionary Origins and Diversification of the Mycorrhizal Mutualists.</title>
        <authorList>
            <consortium name="DOE Joint Genome Institute"/>
            <consortium name="Mycorrhizal Genomics Consortium"/>
            <person name="Kohler A."/>
            <person name="Kuo A."/>
            <person name="Nagy L.G."/>
            <person name="Floudas D."/>
            <person name="Copeland A."/>
            <person name="Barry K.W."/>
            <person name="Cichocki N."/>
            <person name="Veneault-Fourrey C."/>
            <person name="LaButti K."/>
            <person name="Lindquist E.A."/>
            <person name="Lipzen A."/>
            <person name="Lundell T."/>
            <person name="Morin E."/>
            <person name="Murat C."/>
            <person name="Riley R."/>
            <person name="Ohm R."/>
            <person name="Sun H."/>
            <person name="Tunlid A."/>
            <person name="Henrissat B."/>
            <person name="Grigoriev I.V."/>
            <person name="Hibbett D.S."/>
            <person name="Martin F."/>
        </authorList>
    </citation>
    <scope>NUCLEOTIDE SEQUENCE [LARGE SCALE GENOMIC DNA]</scope>
    <source>
        <strain evidence="1 2">SS14</strain>
    </source>
</reference>
<sequence>MTVLQLRVVPPPYFPTDLVVSALTSCKFITINPDNKLKTIQEPLRWMKRSKQSPGRSPTSLGASDDLWAAFGVFHFELKECVAGLKGRQEVWFDSTGEMTSFMAQTRRSLSQQSSFEFHVVLQYC</sequence>
<protein>
    <submittedName>
        <fullName evidence="1">Uncharacterized protein</fullName>
    </submittedName>
</protein>
<dbReference type="AlphaFoldDB" id="A0A0C9U1B4"/>
<evidence type="ECO:0000313" key="2">
    <source>
        <dbReference type="Proteomes" id="UP000054279"/>
    </source>
</evidence>
<dbReference type="HOGENOM" id="CLU_1994080_0_0_1"/>
<gene>
    <name evidence="1" type="ORF">M422DRAFT_276715</name>
</gene>